<evidence type="ECO:0000256" key="9">
    <source>
        <dbReference type="SAM" id="Phobius"/>
    </source>
</evidence>
<feature type="region of interest" description="Disordered" evidence="8">
    <location>
        <begin position="677"/>
        <end position="722"/>
    </location>
</feature>
<dbReference type="FunFam" id="1.20.1740.10:FF:000024">
    <property type="entry name" value="High affinity cationic amino acid transporter 1"/>
    <property type="match status" value="1"/>
</dbReference>
<feature type="transmembrane region" description="Helical" evidence="9">
    <location>
        <begin position="117"/>
        <end position="137"/>
    </location>
</feature>
<protein>
    <recommendedName>
        <fullName evidence="10">Cationic amino acid transporter C-terminal domain-containing protein</fullName>
    </recommendedName>
</protein>
<feature type="compositionally biased region" description="Polar residues" evidence="8">
    <location>
        <begin position="677"/>
        <end position="700"/>
    </location>
</feature>
<feature type="transmembrane region" description="Helical" evidence="9">
    <location>
        <begin position="242"/>
        <end position="264"/>
    </location>
</feature>
<feature type="transmembrane region" description="Helical" evidence="9">
    <location>
        <begin position="325"/>
        <end position="354"/>
    </location>
</feature>
<sequence length="756" mass="82650">MATTTGNGSDELTNPDFSFDTSKFKRRMFRTKSIKNPSIDDGEKGLKKCLTTLDLTSLGVGSCCGTGMYVVAGLVAEKVAGPGVILSFIIAAIASMLSGVCYAEFGVRVPKTTGSAYMYSYVTVGEFVAFLIGWNMILEYLIGTAAGASALSWCFDSLGNHTMSEYLITHVGTVIGKAYPDFLGCGIAIIVTIILAVGVKKSLAFNHALNAINLIVWVFIMIAGFCYANGENWSERGFFPYGLSGVFSGAATCFYAFIGFDIIATTGEEAKTPTKSIPIAIMASLIICLVAYVSVSTIVTLVVPYYEINGHSALEDMFAMRGMVWGRYVVAVGAVAGLTVSLLGSMFPMPRVIYAMSRDGLLFKFLSKVHSKTETPMLATFISGIAAALLALLVGLQALVEMMSIGTLLSYTLVSISVLILRYEPEHKHAITALEEIKEESEQDSTTMSQSTSTSNAFTDDTPSKNTYKDGAFLIPPSSKENKSYGTLMDNFTDISGLNWFKRNLKMWSLRLGFPGEDRHPTHYTARIVTITIIILAILKTSLSLLIVFGVSHIQAGEPWAIIVLLVLICAVLIGLVVILMQPQNKRRLKFMAPCVPVLPMCAMMINIYLMLKLSSMTWIRFAVWLVLGIIIYFAYGIRHSVKEAPDTDPNLSEQFSPYNKDIKADTTPMEETKINELNGNLPHSKSNGATPHSEQSYQNGAPPINKAPPLGQQQNQPDEKHDYFKYGFIASPKTEKSQSDEHHDFMKLGFIKSDK</sequence>
<keyword evidence="4 9" id="KW-0812">Transmembrane</keyword>
<dbReference type="GO" id="GO:0012505">
    <property type="term" value="C:endomembrane system"/>
    <property type="evidence" value="ECO:0007669"/>
    <property type="project" value="UniProtKB-SubCell"/>
</dbReference>
<feature type="compositionally biased region" description="Polar residues" evidence="8">
    <location>
        <begin position="456"/>
        <end position="466"/>
    </location>
</feature>
<dbReference type="Pfam" id="PF13520">
    <property type="entry name" value="AA_permease_2"/>
    <property type="match status" value="1"/>
</dbReference>
<keyword evidence="12" id="KW-1185">Reference proteome</keyword>
<dbReference type="GO" id="GO:0005886">
    <property type="term" value="C:plasma membrane"/>
    <property type="evidence" value="ECO:0007669"/>
    <property type="project" value="TreeGrafter"/>
</dbReference>
<dbReference type="OrthoDB" id="3900342at2759"/>
<dbReference type="InterPro" id="IPR029485">
    <property type="entry name" value="CAT_C"/>
</dbReference>
<keyword evidence="3" id="KW-0813">Transport</keyword>
<evidence type="ECO:0000256" key="4">
    <source>
        <dbReference type="ARBA" id="ARBA00022692"/>
    </source>
</evidence>
<dbReference type="PANTHER" id="PTHR43243">
    <property type="entry name" value="INNER MEMBRANE TRANSPORTER YGJI-RELATED"/>
    <property type="match status" value="1"/>
</dbReference>
<feature type="domain" description="Cationic amino acid transporter C-terminal" evidence="10">
    <location>
        <begin position="591"/>
        <end position="641"/>
    </location>
</feature>
<accession>A0A8S4N2M3</accession>
<feature type="transmembrane region" description="Helical" evidence="9">
    <location>
        <begin position="618"/>
        <end position="636"/>
    </location>
</feature>
<dbReference type="Pfam" id="PF13906">
    <property type="entry name" value="AA_permease_C"/>
    <property type="match status" value="1"/>
</dbReference>
<feature type="transmembrane region" description="Helical" evidence="9">
    <location>
        <begin position="591"/>
        <end position="612"/>
    </location>
</feature>
<feature type="transmembrane region" description="Helical" evidence="9">
    <location>
        <begin position="53"/>
        <end position="72"/>
    </location>
</feature>
<keyword evidence="6 9" id="KW-0472">Membrane</keyword>
<feature type="transmembrane region" description="Helical" evidence="9">
    <location>
        <begin position="276"/>
        <end position="305"/>
    </location>
</feature>
<name>A0A8S4N2M3_OWEFU</name>
<comment type="similarity">
    <text evidence="2">Belongs to the amino acid-polyamine-organocation (APC) superfamily. Cationic amino acid transporter (CAT) (TC 2.A.3.3) family.</text>
</comment>
<feature type="transmembrane region" description="Helical" evidence="9">
    <location>
        <begin position="375"/>
        <end position="396"/>
    </location>
</feature>
<dbReference type="GO" id="GO:0015171">
    <property type="term" value="F:amino acid transmembrane transporter activity"/>
    <property type="evidence" value="ECO:0007669"/>
    <property type="project" value="TreeGrafter"/>
</dbReference>
<feature type="transmembrane region" description="Helical" evidence="9">
    <location>
        <begin position="560"/>
        <end position="579"/>
    </location>
</feature>
<feature type="region of interest" description="Disordered" evidence="8">
    <location>
        <begin position="436"/>
        <end position="470"/>
    </location>
</feature>
<dbReference type="AlphaFoldDB" id="A0A8S4N2M3"/>
<feature type="compositionally biased region" description="Low complexity" evidence="8">
    <location>
        <begin position="444"/>
        <end position="455"/>
    </location>
</feature>
<feature type="transmembrane region" description="Helical" evidence="9">
    <location>
        <begin position="402"/>
        <end position="421"/>
    </location>
</feature>
<feature type="transmembrane region" description="Helical" evidence="9">
    <location>
        <begin position="84"/>
        <end position="105"/>
    </location>
</feature>
<dbReference type="FunFam" id="1.20.1740.10:FF:000010">
    <property type="entry name" value="probable cationic amino acid transporter"/>
    <property type="match status" value="1"/>
</dbReference>
<evidence type="ECO:0000256" key="2">
    <source>
        <dbReference type="ARBA" id="ARBA00008572"/>
    </source>
</evidence>
<feature type="transmembrane region" description="Helical" evidence="9">
    <location>
        <begin position="528"/>
        <end position="554"/>
    </location>
</feature>
<evidence type="ECO:0000256" key="7">
    <source>
        <dbReference type="ARBA" id="ARBA00023180"/>
    </source>
</evidence>
<evidence type="ECO:0000313" key="12">
    <source>
        <dbReference type="Proteomes" id="UP000749559"/>
    </source>
</evidence>
<gene>
    <name evidence="11" type="ORF">OFUS_LOCUS2333</name>
</gene>
<evidence type="ECO:0000259" key="10">
    <source>
        <dbReference type="Pfam" id="PF13906"/>
    </source>
</evidence>
<feature type="transmembrane region" description="Helical" evidence="9">
    <location>
        <begin position="211"/>
        <end position="230"/>
    </location>
</feature>
<evidence type="ECO:0000256" key="8">
    <source>
        <dbReference type="SAM" id="MobiDB-lite"/>
    </source>
</evidence>
<comment type="caution">
    <text evidence="11">The sequence shown here is derived from an EMBL/GenBank/DDBJ whole genome shotgun (WGS) entry which is preliminary data.</text>
</comment>
<feature type="transmembrane region" description="Helical" evidence="9">
    <location>
        <begin position="178"/>
        <end position="199"/>
    </location>
</feature>
<dbReference type="Proteomes" id="UP000749559">
    <property type="component" value="Unassembled WGS sequence"/>
</dbReference>
<evidence type="ECO:0000256" key="6">
    <source>
        <dbReference type="ARBA" id="ARBA00023136"/>
    </source>
</evidence>
<comment type="subcellular location">
    <subcellularLocation>
        <location evidence="1">Endomembrane system</location>
        <topology evidence="1">Multi-pass membrane protein</topology>
    </subcellularLocation>
</comment>
<dbReference type="Gene3D" id="1.20.1740.10">
    <property type="entry name" value="Amino acid/polyamine transporter I"/>
    <property type="match status" value="2"/>
</dbReference>
<evidence type="ECO:0000256" key="1">
    <source>
        <dbReference type="ARBA" id="ARBA00004127"/>
    </source>
</evidence>
<organism evidence="11 12">
    <name type="scientific">Owenia fusiformis</name>
    <name type="common">Polychaete worm</name>
    <dbReference type="NCBI Taxonomy" id="6347"/>
    <lineage>
        <taxon>Eukaryota</taxon>
        <taxon>Metazoa</taxon>
        <taxon>Spiralia</taxon>
        <taxon>Lophotrochozoa</taxon>
        <taxon>Annelida</taxon>
        <taxon>Polychaeta</taxon>
        <taxon>Sedentaria</taxon>
        <taxon>Canalipalpata</taxon>
        <taxon>Sabellida</taxon>
        <taxon>Oweniida</taxon>
        <taxon>Oweniidae</taxon>
        <taxon>Owenia</taxon>
    </lineage>
</organism>
<dbReference type="InterPro" id="IPR002293">
    <property type="entry name" value="AA/rel_permease1"/>
</dbReference>
<dbReference type="EMBL" id="CAIIXF020000001">
    <property type="protein sequence ID" value="CAH1774971.1"/>
    <property type="molecule type" value="Genomic_DNA"/>
</dbReference>
<keyword evidence="7" id="KW-0325">Glycoprotein</keyword>
<keyword evidence="5 9" id="KW-1133">Transmembrane helix</keyword>
<evidence type="ECO:0000256" key="5">
    <source>
        <dbReference type="ARBA" id="ARBA00022989"/>
    </source>
</evidence>
<reference evidence="11" key="1">
    <citation type="submission" date="2022-03" db="EMBL/GenBank/DDBJ databases">
        <authorList>
            <person name="Martin C."/>
        </authorList>
    </citation>
    <scope>NUCLEOTIDE SEQUENCE</scope>
</reference>
<evidence type="ECO:0000313" key="11">
    <source>
        <dbReference type="EMBL" id="CAH1774971.1"/>
    </source>
</evidence>
<evidence type="ECO:0000256" key="3">
    <source>
        <dbReference type="ARBA" id="ARBA00022448"/>
    </source>
</evidence>
<dbReference type="PANTHER" id="PTHR43243:SF17">
    <property type="entry name" value="CATIONIC AMINO ACID TRANSPORTER-RELATED"/>
    <property type="match status" value="1"/>
</dbReference>
<proteinExistence type="inferred from homology"/>